<comment type="caution">
    <text evidence="1">The sequence shown here is derived from an EMBL/GenBank/DDBJ whole genome shotgun (WGS) entry which is preliminary data.</text>
</comment>
<evidence type="ECO:0000313" key="1">
    <source>
        <dbReference type="EMBL" id="MDC7789613.1"/>
    </source>
</evidence>
<gene>
    <name evidence="1" type="ORF">PQJ73_28375</name>
</gene>
<accession>A0ABT5JIS6</accession>
<proteinExistence type="predicted"/>
<reference evidence="1" key="1">
    <citation type="journal article" date="2023" name="Microbiol Resour">
        <title>Genome Sequences of Rhodoplanes serenus and Two Thermotolerant Strains, Rhodoplanes tepidamans and 'Rhodoplanes cryptolactis,' Further Refine the Genus.</title>
        <authorList>
            <person name="Rayyan A.A."/>
            <person name="Kyndt J.A."/>
        </authorList>
    </citation>
    <scope>NUCLEOTIDE SEQUENCE</scope>
    <source>
        <strain evidence="1">DSM 9987</strain>
    </source>
</reference>
<dbReference type="RefSeq" id="WP_272780435.1">
    <property type="nucleotide sequence ID" value="NZ_JAQQLI010000081.1"/>
</dbReference>
<evidence type="ECO:0008006" key="3">
    <source>
        <dbReference type="Google" id="ProtNLM"/>
    </source>
</evidence>
<name>A0ABT5JIS6_RHOTP</name>
<protein>
    <recommendedName>
        <fullName evidence="3">DUF1828 domain-containing protein</fullName>
    </recommendedName>
</protein>
<organism evidence="1 2">
    <name type="scientific">Rhodoplanes tepidamans</name>
    <name type="common">Rhodoplanes cryptolactis</name>
    <dbReference type="NCBI Taxonomy" id="200616"/>
    <lineage>
        <taxon>Bacteria</taxon>
        <taxon>Pseudomonadati</taxon>
        <taxon>Pseudomonadota</taxon>
        <taxon>Alphaproteobacteria</taxon>
        <taxon>Hyphomicrobiales</taxon>
        <taxon>Nitrobacteraceae</taxon>
        <taxon>Rhodoplanes</taxon>
    </lineage>
</organism>
<sequence length="246" mass="25997">MGIATLRIADIAAEVARAIVRVSIRDETARVSTPLLYPGGGMVGVEISRRRDGFLVTDAGAARREAGLLGGERTFARIAPEIAEHHGVRFDRDMMFDLDVAQPDLPLAVIAVANAAKVAVERTALQLASVPHADHRAMFLDRLDTLFGAAMVARSRVVRGASEDWTFDAVVERAGRLALFELVPPHAVAVGSAVTKFLDIRDLGDNAPGRIAVLGDKAATPHLAVLSRTATIVAADDPDTVLAAAA</sequence>
<keyword evidence="2" id="KW-1185">Reference proteome</keyword>
<dbReference type="Proteomes" id="UP001165652">
    <property type="component" value="Unassembled WGS sequence"/>
</dbReference>
<evidence type="ECO:0000313" key="2">
    <source>
        <dbReference type="Proteomes" id="UP001165652"/>
    </source>
</evidence>
<reference evidence="1" key="2">
    <citation type="submission" date="2023-02" db="EMBL/GenBank/DDBJ databases">
        <authorList>
            <person name="Rayyan A."/>
            <person name="Meyer T."/>
            <person name="Kyndt J.A."/>
        </authorList>
    </citation>
    <scope>NUCLEOTIDE SEQUENCE</scope>
    <source>
        <strain evidence="1">DSM 9987</strain>
    </source>
</reference>
<dbReference type="EMBL" id="JAQQLI010000081">
    <property type="protein sequence ID" value="MDC7789613.1"/>
    <property type="molecule type" value="Genomic_DNA"/>
</dbReference>